<dbReference type="ExpressionAtlas" id="D7SM91">
    <property type="expression patterns" value="baseline and differential"/>
</dbReference>
<dbReference type="Gene3D" id="1.10.150.240">
    <property type="entry name" value="Putative phosphatase, domain 2"/>
    <property type="match status" value="1"/>
</dbReference>
<dbReference type="InterPro" id="IPR023214">
    <property type="entry name" value="HAD_sf"/>
</dbReference>
<dbReference type="PaxDb" id="29760-VIT_10s0116g00950.t01"/>
<evidence type="ECO:0000313" key="2">
    <source>
        <dbReference type="Proteomes" id="UP000009183"/>
    </source>
</evidence>
<dbReference type="OMA" id="DCANWSE"/>
<dbReference type="OrthoDB" id="545219at2759"/>
<dbReference type="InterPro" id="IPR023198">
    <property type="entry name" value="PGP-like_dom2"/>
</dbReference>
<dbReference type="InterPro" id="IPR044999">
    <property type="entry name" value="CbbY-like"/>
</dbReference>
<protein>
    <recommendedName>
        <fullName evidence="3">Haloacid dehalogenase-like hydrolase domain-containing protein</fullName>
    </recommendedName>
</protein>
<dbReference type="HOGENOM" id="CLU_057989_1_0_1"/>
<gene>
    <name evidence="1" type="ordered locus">VIT_10s0116g00950</name>
</gene>
<evidence type="ECO:0008006" key="3">
    <source>
        <dbReference type="Google" id="ProtNLM"/>
    </source>
</evidence>
<accession>D7SM91</accession>
<sequence length="367" mass="40422">METVSCSVLHPLPFFDTCSYNKHFQFLKTQLSFLPTFSTNLHFPRKNFPHFNGLTAFRSLPPHNNPNPSQELAILLEVEGVIVDVYWMGNRNAFNTAFRKLGLDCANWPEPVYLDLLRKSAGDEERMLILFFNKIGWPTSVPTSEQKTFMQNVLREKKNALDDLLVSKGLPLRPGVEDFIDDAYNEGIPLLVLTPCCESEDKVRRFIADKLGPERISKVKIVGNEEVEQSSYGQIILGIGKGLLSGVDEQLAKEAIKAVSAEKQRIAEEVASILKLKVEIGSGLHENLPKTIAALHAGSEYAGVPVNNCVLITGSQSGVAGAERVGMPYVVLHSRASQAEFPSASAVLDGFGGADLTISKLRKKLRS</sequence>
<dbReference type="GO" id="GO:0016787">
    <property type="term" value="F:hydrolase activity"/>
    <property type="evidence" value="ECO:0007669"/>
    <property type="project" value="InterPro"/>
</dbReference>
<dbReference type="InParanoid" id="D7SM91"/>
<organism evidence="1 2">
    <name type="scientific">Vitis vinifera</name>
    <name type="common">Grape</name>
    <dbReference type="NCBI Taxonomy" id="29760"/>
    <lineage>
        <taxon>Eukaryota</taxon>
        <taxon>Viridiplantae</taxon>
        <taxon>Streptophyta</taxon>
        <taxon>Embryophyta</taxon>
        <taxon>Tracheophyta</taxon>
        <taxon>Spermatophyta</taxon>
        <taxon>Magnoliopsida</taxon>
        <taxon>eudicotyledons</taxon>
        <taxon>Gunneridae</taxon>
        <taxon>Pentapetalae</taxon>
        <taxon>rosids</taxon>
        <taxon>Vitales</taxon>
        <taxon>Vitaceae</taxon>
        <taxon>Viteae</taxon>
        <taxon>Vitis</taxon>
    </lineage>
</organism>
<proteinExistence type="predicted"/>
<dbReference type="PANTHER" id="PTHR42896">
    <property type="entry name" value="XYLULOSE-1,5-BISPHOSPHATE (XUBP) PHOSPHATASE"/>
    <property type="match status" value="1"/>
</dbReference>
<dbReference type="AlphaFoldDB" id="D7SM91"/>
<reference evidence="2" key="1">
    <citation type="journal article" date="2007" name="Nature">
        <title>The grapevine genome sequence suggests ancestral hexaploidization in major angiosperm phyla.</title>
        <authorList>
            <consortium name="The French-Italian Public Consortium for Grapevine Genome Characterization."/>
            <person name="Jaillon O."/>
            <person name="Aury J.-M."/>
            <person name="Noel B."/>
            <person name="Policriti A."/>
            <person name="Clepet C."/>
            <person name="Casagrande A."/>
            <person name="Choisne N."/>
            <person name="Aubourg S."/>
            <person name="Vitulo N."/>
            <person name="Jubin C."/>
            <person name="Vezzi A."/>
            <person name="Legeai F."/>
            <person name="Hugueney P."/>
            <person name="Dasilva C."/>
            <person name="Horner D."/>
            <person name="Mica E."/>
            <person name="Jublot D."/>
            <person name="Poulain J."/>
            <person name="Bruyere C."/>
            <person name="Billault A."/>
            <person name="Segurens B."/>
            <person name="Gouyvenoux M."/>
            <person name="Ugarte E."/>
            <person name="Cattonaro F."/>
            <person name="Anthouard V."/>
            <person name="Vico V."/>
            <person name="Del Fabbro C."/>
            <person name="Alaux M."/>
            <person name="Di Gaspero G."/>
            <person name="Dumas V."/>
            <person name="Felice N."/>
            <person name="Paillard S."/>
            <person name="Juman I."/>
            <person name="Moroldo M."/>
            <person name="Scalabrin S."/>
            <person name="Canaguier A."/>
            <person name="Le Clainche I."/>
            <person name="Malacrida G."/>
            <person name="Durand E."/>
            <person name="Pesole G."/>
            <person name="Laucou V."/>
            <person name="Chatelet P."/>
            <person name="Merdinoglu D."/>
            <person name="Delledonne M."/>
            <person name="Pezzotti M."/>
            <person name="Lecharny A."/>
            <person name="Scarpelli C."/>
            <person name="Artiguenave F."/>
            <person name="Pe M.E."/>
            <person name="Valle G."/>
            <person name="Morgante M."/>
            <person name="Caboche M."/>
            <person name="Adam-Blondon A.-F."/>
            <person name="Weissenbach J."/>
            <person name="Quetier F."/>
            <person name="Wincker P."/>
        </authorList>
    </citation>
    <scope>NUCLEOTIDE SEQUENCE [LARGE SCALE GENOMIC DNA]</scope>
    <source>
        <strain evidence="2">cv. Pinot noir / PN40024</strain>
    </source>
</reference>
<keyword evidence="2" id="KW-1185">Reference proteome</keyword>
<dbReference type="PANTHER" id="PTHR42896:SF3">
    <property type="entry name" value="PROTEIN, PUTATIVE, EXPRESSED-RELATED"/>
    <property type="match status" value="1"/>
</dbReference>
<dbReference type="EMBL" id="FN594953">
    <property type="protein sequence ID" value="CBI16769.3"/>
    <property type="molecule type" value="Genomic_DNA"/>
</dbReference>
<dbReference type="SUPFAM" id="SSF56784">
    <property type="entry name" value="HAD-like"/>
    <property type="match status" value="1"/>
</dbReference>
<dbReference type="Proteomes" id="UP000009183">
    <property type="component" value="Chromosome 10, unordered"/>
</dbReference>
<dbReference type="FunCoup" id="D7SM91">
    <property type="interactions" value="1089"/>
</dbReference>
<name>D7SM91_VITVI</name>
<dbReference type="Gene3D" id="3.40.50.1000">
    <property type="entry name" value="HAD superfamily/HAD-like"/>
    <property type="match status" value="1"/>
</dbReference>
<evidence type="ECO:0000313" key="1">
    <source>
        <dbReference type="EMBL" id="CBI16769.3"/>
    </source>
</evidence>
<dbReference type="InterPro" id="IPR036412">
    <property type="entry name" value="HAD-like_sf"/>
</dbReference>
<dbReference type="eggNOG" id="ENOG502QS8V">
    <property type="taxonomic scope" value="Eukaryota"/>
</dbReference>